<keyword evidence="5 13" id="KW-1133">Transmembrane helix</keyword>
<name>A0A840WBG4_9ACTN</name>
<evidence type="ECO:0000256" key="4">
    <source>
        <dbReference type="ARBA" id="ARBA00022692"/>
    </source>
</evidence>
<gene>
    <name evidence="15" type="ORF">HNR07_004609</name>
</gene>
<comment type="caution">
    <text evidence="15">The sequence shown here is derived from an EMBL/GenBank/DDBJ whole genome shotgun (WGS) entry which is preliminary data.</text>
</comment>
<evidence type="ECO:0000256" key="2">
    <source>
        <dbReference type="ARBA" id="ARBA00010527"/>
    </source>
</evidence>
<evidence type="ECO:0000256" key="3">
    <source>
        <dbReference type="ARBA" id="ARBA00015325"/>
    </source>
</evidence>
<evidence type="ECO:0000256" key="6">
    <source>
        <dbReference type="ARBA" id="ARBA00023136"/>
    </source>
</evidence>
<comment type="function">
    <text evidence="7">Required for the insertion and/or proper folding and/or complex formation of integral membrane proteins into the membrane. Involved in integration of membrane proteins that insert both dependently and independently of the Sec translocase complex, as well as at least some lipoproteins. Aids folding of multispanning membrane proteins.</text>
</comment>
<dbReference type="AlphaFoldDB" id="A0A840WBG4"/>
<dbReference type="InterPro" id="IPR001708">
    <property type="entry name" value="YidC/ALB3/OXA1/COX18"/>
</dbReference>
<reference evidence="15 16" key="1">
    <citation type="submission" date="2020-08" db="EMBL/GenBank/DDBJ databases">
        <title>Sequencing the genomes of 1000 actinobacteria strains.</title>
        <authorList>
            <person name="Klenk H.-P."/>
        </authorList>
    </citation>
    <scope>NUCLEOTIDE SEQUENCE [LARGE SCALE GENOMIC DNA]</scope>
    <source>
        <strain evidence="15 16">DSM 44598</strain>
    </source>
</reference>
<accession>A0A840WBG4</accession>
<dbReference type="NCBIfam" id="TIGR03592">
    <property type="entry name" value="yidC_oxa1_cterm"/>
    <property type="match status" value="1"/>
</dbReference>
<feature type="transmembrane region" description="Helical" evidence="13">
    <location>
        <begin position="99"/>
        <end position="121"/>
    </location>
</feature>
<dbReference type="PANTHER" id="PTHR12428:SF65">
    <property type="entry name" value="CYTOCHROME C OXIDASE ASSEMBLY PROTEIN COX18, MITOCHONDRIAL"/>
    <property type="match status" value="1"/>
</dbReference>
<evidence type="ECO:0000256" key="11">
    <source>
        <dbReference type="ARBA" id="ARBA00033342"/>
    </source>
</evidence>
<dbReference type="RefSeq" id="WP_184366677.1">
    <property type="nucleotide sequence ID" value="NZ_BAAAKM010000122.1"/>
</dbReference>
<sequence>MYTLGPIAAAINLLSAILAVLTAMLTPLAGALAAGLAVVGLTVAVRLLLLPLGVAQVRAEKQRARIAPQLAEISKRYGRNPERMVAEQRKVYAEAGTSPLAGCLPGLVQIPLVIALYGLFIGAGPGEEPLLAHTFAGVELGATLAASAEGLLVSPVFAALLLLLALVAWANRRYVVLPMMKDGPGQPPMLGALSYLQFVTVVVAAFVPLAAGIYLFASTAWALAEKVVLRRVVPD</sequence>
<dbReference type="GO" id="GO:0005886">
    <property type="term" value="C:plasma membrane"/>
    <property type="evidence" value="ECO:0007669"/>
    <property type="project" value="TreeGrafter"/>
</dbReference>
<evidence type="ECO:0000313" key="16">
    <source>
        <dbReference type="Proteomes" id="UP000579647"/>
    </source>
</evidence>
<organism evidence="15 16">
    <name type="scientific">Nocardiopsis metallicus</name>
    <dbReference type="NCBI Taxonomy" id="179819"/>
    <lineage>
        <taxon>Bacteria</taxon>
        <taxon>Bacillati</taxon>
        <taxon>Actinomycetota</taxon>
        <taxon>Actinomycetes</taxon>
        <taxon>Streptosporangiales</taxon>
        <taxon>Nocardiopsidaceae</taxon>
        <taxon>Nocardiopsis</taxon>
    </lineage>
</organism>
<comment type="similarity">
    <text evidence="2">Belongs to the OXA1/ALB3/YidC family. Type 1 subfamily.</text>
</comment>
<keyword evidence="16" id="KW-1185">Reference proteome</keyword>
<comment type="subcellular location">
    <subcellularLocation>
        <location evidence="1 12">Membrane</location>
        <topology evidence="1 12">Multi-pass membrane protein</topology>
    </subcellularLocation>
</comment>
<proteinExistence type="inferred from homology"/>
<comment type="subunit">
    <text evidence="8">Interacts with the Sec translocase complex via SecD. Specifically interacts with transmembrane segments of nascent integral membrane proteins during membrane integration.</text>
</comment>
<dbReference type="GO" id="GO:0032977">
    <property type="term" value="F:membrane insertase activity"/>
    <property type="evidence" value="ECO:0007669"/>
    <property type="project" value="InterPro"/>
</dbReference>
<keyword evidence="6 13" id="KW-0472">Membrane</keyword>
<evidence type="ECO:0000256" key="10">
    <source>
        <dbReference type="ARBA" id="ARBA00033245"/>
    </source>
</evidence>
<dbReference type="Pfam" id="PF02096">
    <property type="entry name" value="60KD_IMP"/>
    <property type="match status" value="1"/>
</dbReference>
<dbReference type="GO" id="GO:0051205">
    <property type="term" value="P:protein insertion into membrane"/>
    <property type="evidence" value="ECO:0007669"/>
    <property type="project" value="TreeGrafter"/>
</dbReference>
<evidence type="ECO:0000256" key="8">
    <source>
        <dbReference type="ARBA" id="ARBA00026028"/>
    </source>
</evidence>
<protein>
    <recommendedName>
        <fullName evidence="3">Membrane protein insertase YidC</fullName>
    </recommendedName>
    <alternativeName>
        <fullName evidence="11">Foldase YidC</fullName>
    </alternativeName>
    <alternativeName>
        <fullName evidence="10">Membrane integrase YidC</fullName>
    </alternativeName>
    <alternativeName>
        <fullName evidence="9">Membrane protein YidC</fullName>
    </alternativeName>
</protein>
<dbReference type="PANTHER" id="PTHR12428">
    <property type="entry name" value="OXA1"/>
    <property type="match status" value="1"/>
</dbReference>
<evidence type="ECO:0000256" key="7">
    <source>
        <dbReference type="ARBA" id="ARBA00025034"/>
    </source>
</evidence>
<dbReference type="EMBL" id="JACHDO010000001">
    <property type="protein sequence ID" value="MBB5493472.1"/>
    <property type="molecule type" value="Genomic_DNA"/>
</dbReference>
<evidence type="ECO:0000256" key="9">
    <source>
        <dbReference type="ARBA" id="ARBA00031538"/>
    </source>
</evidence>
<evidence type="ECO:0000256" key="5">
    <source>
        <dbReference type="ARBA" id="ARBA00022989"/>
    </source>
</evidence>
<feature type="transmembrane region" description="Helical" evidence="13">
    <location>
        <begin position="151"/>
        <end position="171"/>
    </location>
</feature>
<feature type="transmembrane region" description="Helical" evidence="13">
    <location>
        <begin position="192"/>
        <end position="217"/>
    </location>
</feature>
<evidence type="ECO:0000313" key="15">
    <source>
        <dbReference type="EMBL" id="MBB5493472.1"/>
    </source>
</evidence>
<evidence type="ECO:0000256" key="12">
    <source>
        <dbReference type="RuleBase" id="RU003945"/>
    </source>
</evidence>
<dbReference type="Proteomes" id="UP000579647">
    <property type="component" value="Unassembled WGS sequence"/>
</dbReference>
<feature type="transmembrane region" description="Helical" evidence="13">
    <location>
        <begin position="7"/>
        <end position="25"/>
    </location>
</feature>
<evidence type="ECO:0000256" key="13">
    <source>
        <dbReference type="SAM" id="Phobius"/>
    </source>
</evidence>
<feature type="transmembrane region" description="Helical" evidence="13">
    <location>
        <begin position="31"/>
        <end position="55"/>
    </location>
</feature>
<evidence type="ECO:0000256" key="1">
    <source>
        <dbReference type="ARBA" id="ARBA00004141"/>
    </source>
</evidence>
<evidence type="ECO:0000259" key="14">
    <source>
        <dbReference type="Pfam" id="PF02096"/>
    </source>
</evidence>
<feature type="domain" description="Membrane insertase YidC/Oxa/ALB C-terminal" evidence="14">
    <location>
        <begin position="35"/>
        <end position="230"/>
    </location>
</feature>
<keyword evidence="4 12" id="KW-0812">Transmembrane</keyword>
<dbReference type="InterPro" id="IPR028055">
    <property type="entry name" value="YidC/Oxa/ALB_C"/>
</dbReference>